<reference evidence="1" key="1">
    <citation type="submission" date="2018-02" db="EMBL/GenBank/DDBJ databases">
        <title>Rhizophora mucronata_Transcriptome.</title>
        <authorList>
            <person name="Meera S.P."/>
            <person name="Sreeshan A."/>
            <person name="Augustine A."/>
        </authorList>
    </citation>
    <scope>NUCLEOTIDE SEQUENCE</scope>
    <source>
        <tissue evidence="1">Leaf</tissue>
    </source>
</reference>
<proteinExistence type="predicted"/>
<evidence type="ECO:0000313" key="1">
    <source>
        <dbReference type="EMBL" id="MBW91375.1"/>
    </source>
</evidence>
<sequence length="60" mass="6865">MFCYLCWLIHHFFPSQMQLSENSQPLWVEFTPTPEQSTFKEAEKSSVILVKSGVVSQDGA</sequence>
<name>A0A2P2JD24_RHIMU</name>
<organism evidence="1">
    <name type="scientific">Rhizophora mucronata</name>
    <name type="common">Asiatic mangrove</name>
    <dbReference type="NCBI Taxonomy" id="61149"/>
    <lineage>
        <taxon>Eukaryota</taxon>
        <taxon>Viridiplantae</taxon>
        <taxon>Streptophyta</taxon>
        <taxon>Embryophyta</taxon>
        <taxon>Tracheophyta</taxon>
        <taxon>Spermatophyta</taxon>
        <taxon>Magnoliopsida</taxon>
        <taxon>eudicotyledons</taxon>
        <taxon>Gunneridae</taxon>
        <taxon>Pentapetalae</taxon>
        <taxon>rosids</taxon>
        <taxon>fabids</taxon>
        <taxon>Malpighiales</taxon>
        <taxon>Rhizophoraceae</taxon>
        <taxon>Rhizophora</taxon>
    </lineage>
</organism>
<dbReference type="AlphaFoldDB" id="A0A2P2JD24"/>
<accession>A0A2P2JD24</accession>
<dbReference type="EMBL" id="GGEC01010892">
    <property type="protein sequence ID" value="MBW91375.1"/>
    <property type="molecule type" value="Transcribed_RNA"/>
</dbReference>
<protein>
    <submittedName>
        <fullName evidence="1">Uncharacterized protein</fullName>
    </submittedName>
</protein>